<accession>A0A2I4PCC8</accession>
<reference evidence="1" key="1">
    <citation type="submission" date="2016-02" db="EMBL/GenBank/DDBJ databases">
        <title>Complete Genome Sequence of two Leishmania RNA Virus 1.</title>
        <authorList>
            <person name="Silva M.V.G."/>
            <person name="Neto E.A."/>
        </authorList>
    </citation>
    <scope>NUCLEOTIDE SEQUENCE</scope>
    <source>
        <strain evidence="1">Lg601047</strain>
    </source>
</reference>
<protein>
    <submittedName>
        <fullName evidence="1">Uncharacterized protein</fullName>
    </submittedName>
</protein>
<gene>
    <name evidence="1" type="ORF">Lg601047-1</name>
</gene>
<dbReference type="EMBL" id="KU724434">
    <property type="protein sequence ID" value="APT68187.1"/>
    <property type="molecule type" value="Genomic_RNA"/>
</dbReference>
<sequence>MPKSLDSLAVRMVALLMVHHGKALRASLNSTGIERRWGDQWPSSGWTDWTGGNRVGVPHILHFMQFLTFHSNCLIVPRLLPQA</sequence>
<organism evidence="1">
    <name type="scientific">Leishmania RNA virus 1</name>
    <dbReference type="NCBI Taxonomy" id="1678905"/>
    <lineage>
        <taxon>Viruses</taxon>
        <taxon>Riboviria</taxon>
        <taxon>Orthornavirae</taxon>
        <taxon>Duplornaviricota</taxon>
        <taxon>Chrymotiviricetes</taxon>
        <taxon>Ghabrivirales</taxon>
        <taxon>Alphatotivirineae</taxon>
        <taxon>Pseudototiviridae</taxon>
        <taxon>Leishmaniavirus</taxon>
        <taxon>Leishmaniavirus ichi</taxon>
    </lineage>
</organism>
<proteinExistence type="predicted"/>
<name>A0A2I4PCC8_9VIRU</name>
<evidence type="ECO:0000313" key="1">
    <source>
        <dbReference type="EMBL" id="APT68187.1"/>
    </source>
</evidence>